<dbReference type="InterPro" id="IPR017871">
    <property type="entry name" value="ABC_transporter-like_CS"/>
</dbReference>
<evidence type="ECO:0000259" key="10">
    <source>
        <dbReference type="PROSITE" id="PS50893"/>
    </source>
</evidence>
<feature type="transmembrane region" description="Helical" evidence="9">
    <location>
        <begin position="97"/>
        <end position="114"/>
    </location>
</feature>
<accession>A0AAV4LY48</accession>
<comment type="caution">
    <text evidence="12">The sequence shown here is derived from an EMBL/GenBank/DDBJ whole genome shotgun (WGS) entry which is preliminary data.</text>
</comment>
<comment type="subcellular location">
    <subcellularLocation>
        <location evidence="1">Membrane</location>
        <topology evidence="1">Multi-pass membrane protein</topology>
    </subcellularLocation>
</comment>
<keyword evidence="5" id="KW-0067">ATP-binding</keyword>
<evidence type="ECO:0000313" key="12">
    <source>
        <dbReference type="EMBL" id="GIX63419.1"/>
    </source>
</evidence>
<feature type="domain" description="ABC transporter" evidence="10">
    <location>
        <begin position="385"/>
        <end position="624"/>
    </location>
</feature>
<sequence length="633" mass="70591">MGKCPITGRVGSGAADPYRIEMEHEGTKTSKSDILRMLRPFYWPGEPGDSKHKTAWLRTFVVLALVCLFCGKVCNLLGPFFMGKMVTSLSKLDSTEALKYLIIGAVMYLIGTALDESRNLLYSYVQVHGTTTLAHTFYRHLHSMDYQFFVETKSGETIRCMTRGLEAVRELTRFGVLLMVPTMMEAVAVCIVFAAYYRHVWLALTLIAGLALYVTLTIVGTNWRNKTRTAEAQRDDDMHNISNDGLNNFDTVKYYTNEKYEVDRYMTAVRQHQWCQWRVLTSLSMLNVSQEVVKQITICLSLLFGVLAVLDKRLVVGDVVAIQTYLIVLYRPLYLLGTMYAMVCRALAGLQSAANMLLNEPMTVDKEGAQELSIELTTASDLPMVEFENVSFSYPSLSGSGTRLTLDNVSFRLPKGKSLAIVGPTGTGKTTLSLLLCRMYDVSSGRILVNGVDIATVTQESLRRSIGVVSQSTVLFHATLRDNIRYAKLDATDEEIYEALRRASLLERVLAFPERLDTVVGERGMRLSGGEKQRVSIARCFLKDPPIIILDEATSSLDSKTEAEIQSTLHMLFRNRTVLTIAHRLSTIVDCDTILYMEKGRVKQLGSHAELLQQGGGYKDLWEAQLGGSAGAP</sequence>
<dbReference type="InterPro" id="IPR003593">
    <property type="entry name" value="AAA+_ATPase"/>
</dbReference>
<keyword evidence="2" id="KW-0813">Transport</keyword>
<dbReference type="InterPro" id="IPR011527">
    <property type="entry name" value="ABC1_TM_dom"/>
</dbReference>
<dbReference type="PROSITE" id="PS50893">
    <property type="entry name" value="ABC_TRANSPORTER_2"/>
    <property type="match status" value="1"/>
</dbReference>
<evidence type="ECO:0000256" key="8">
    <source>
        <dbReference type="ARBA" id="ARBA00024363"/>
    </source>
</evidence>
<dbReference type="Gene3D" id="3.40.50.300">
    <property type="entry name" value="P-loop containing nucleotide triphosphate hydrolases"/>
    <property type="match status" value="1"/>
</dbReference>
<feature type="transmembrane region" description="Helical" evidence="9">
    <location>
        <begin position="322"/>
        <end position="343"/>
    </location>
</feature>
<name>A0AAV4LY48_BABCB</name>
<dbReference type="GeneID" id="94194900"/>
<evidence type="ECO:0000256" key="2">
    <source>
        <dbReference type="ARBA" id="ARBA00022448"/>
    </source>
</evidence>
<dbReference type="PANTHER" id="PTHR24221">
    <property type="entry name" value="ATP-BINDING CASSETTE SUB-FAMILY B"/>
    <property type="match status" value="1"/>
</dbReference>
<evidence type="ECO:0000256" key="4">
    <source>
        <dbReference type="ARBA" id="ARBA00022741"/>
    </source>
</evidence>
<evidence type="ECO:0000256" key="3">
    <source>
        <dbReference type="ARBA" id="ARBA00022692"/>
    </source>
</evidence>
<reference evidence="12 13" key="1">
    <citation type="submission" date="2021-06" db="EMBL/GenBank/DDBJ databases">
        <title>Genome sequence of Babesia caballi.</title>
        <authorList>
            <person name="Yamagishi J."/>
            <person name="Kidaka T."/>
            <person name="Ochi A."/>
        </authorList>
    </citation>
    <scope>NUCLEOTIDE SEQUENCE [LARGE SCALE GENOMIC DNA]</scope>
    <source>
        <strain evidence="12">USDA-D6B2</strain>
    </source>
</reference>
<dbReference type="InterPro" id="IPR039421">
    <property type="entry name" value="Type_1_exporter"/>
</dbReference>
<dbReference type="InterPro" id="IPR027417">
    <property type="entry name" value="P-loop_NTPase"/>
</dbReference>
<keyword evidence="7 9" id="KW-0472">Membrane</keyword>
<feature type="transmembrane region" description="Helical" evidence="9">
    <location>
        <begin position="200"/>
        <end position="219"/>
    </location>
</feature>
<evidence type="ECO:0000256" key="5">
    <source>
        <dbReference type="ARBA" id="ARBA00022840"/>
    </source>
</evidence>
<keyword evidence="4" id="KW-0547">Nucleotide-binding</keyword>
<feature type="transmembrane region" description="Helical" evidence="9">
    <location>
        <begin position="60"/>
        <end position="82"/>
    </location>
</feature>
<dbReference type="Gene3D" id="1.20.1560.10">
    <property type="entry name" value="ABC transporter type 1, transmembrane domain"/>
    <property type="match status" value="1"/>
</dbReference>
<dbReference type="GO" id="GO:0016020">
    <property type="term" value="C:membrane"/>
    <property type="evidence" value="ECO:0007669"/>
    <property type="project" value="UniProtKB-SubCell"/>
</dbReference>
<proteinExistence type="inferred from homology"/>
<evidence type="ECO:0000256" key="9">
    <source>
        <dbReference type="SAM" id="Phobius"/>
    </source>
</evidence>
<dbReference type="SMART" id="SM00382">
    <property type="entry name" value="AAA"/>
    <property type="match status" value="1"/>
</dbReference>
<dbReference type="CDD" id="cd18560">
    <property type="entry name" value="ABC_6TM_ATM1_ABCB7_HMT1_ABCB6"/>
    <property type="match status" value="1"/>
</dbReference>
<dbReference type="SUPFAM" id="SSF52540">
    <property type="entry name" value="P-loop containing nucleoside triphosphate hydrolases"/>
    <property type="match status" value="1"/>
</dbReference>
<dbReference type="Proteomes" id="UP001497744">
    <property type="component" value="Unassembled WGS sequence"/>
</dbReference>
<dbReference type="RefSeq" id="XP_067715488.1">
    <property type="nucleotide sequence ID" value="XM_067859387.1"/>
</dbReference>
<dbReference type="SUPFAM" id="SSF90123">
    <property type="entry name" value="ABC transporter transmembrane region"/>
    <property type="match status" value="1"/>
</dbReference>
<evidence type="ECO:0000259" key="11">
    <source>
        <dbReference type="PROSITE" id="PS50929"/>
    </source>
</evidence>
<organism evidence="12 13">
    <name type="scientific">Babesia caballi</name>
    <dbReference type="NCBI Taxonomy" id="5871"/>
    <lineage>
        <taxon>Eukaryota</taxon>
        <taxon>Sar</taxon>
        <taxon>Alveolata</taxon>
        <taxon>Apicomplexa</taxon>
        <taxon>Aconoidasida</taxon>
        <taxon>Piroplasmida</taxon>
        <taxon>Babesiidae</taxon>
        <taxon>Babesia</taxon>
    </lineage>
</organism>
<dbReference type="InterPro" id="IPR003439">
    <property type="entry name" value="ABC_transporter-like_ATP-bd"/>
</dbReference>
<dbReference type="AlphaFoldDB" id="A0AAV4LY48"/>
<dbReference type="GO" id="GO:0140359">
    <property type="term" value="F:ABC-type transporter activity"/>
    <property type="evidence" value="ECO:0007669"/>
    <property type="project" value="InterPro"/>
</dbReference>
<dbReference type="Pfam" id="PF00005">
    <property type="entry name" value="ABC_tran"/>
    <property type="match status" value="1"/>
</dbReference>
<keyword evidence="3 9" id="KW-0812">Transmembrane</keyword>
<keyword evidence="13" id="KW-1185">Reference proteome</keyword>
<evidence type="ECO:0000256" key="6">
    <source>
        <dbReference type="ARBA" id="ARBA00022989"/>
    </source>
</evidence>
<evidence type="ECO:0000256" key="1">
    <source>
        <dbReference type="ARBA" id="ARBA00004141"/>
    </source>
</evidence>
<dbReference type="FunFam" id="3.40.50.300:FF:000287">
    <property type="entry name" value="Multidrug ABC transporter ATP-binding protein"/>
    <property type="match status" value="1"/>
</dbReference>
<dbReference type="Pfam" id="PF00664">
    <property type="entry name" value="ABC_membrane"/>
    <property type="match status" value="1"/>
</dbReference>
<keyword evidence="6 9" id="KW-1133">Transmembrane helix</keyword>
<dbReference type="PROSITE" id="PS00211">
    <property type="entry name" value="ABC_TRANSPORTER_1"/>
    <property type="match status" value="1"/>
</dbReference>
<evidence type="ECO:0000313" key="13">
    <source>
        <dbReference type="Proteomes" id="UP001497744"/>
    </source>
</evidence>
<dbReference type="PROSITE" id="PS50929">
    <property type="entry name" value="ABC_TM1F"/>
    <property type="match status" value="1"/>
</dbReference>
<gene>
    <name evidence="12" type="ORF">BcabD6B2_28540</name>
</gene>
<feature type="transmembrane region" description="Helical" evidence="9">
    <location>
        <begin position="171"/>
        <end position="194"/>
    </location>
</feature>
<dbReference type="InterPro" id="IPR036640">
    <property type="entry name" value="ABC1_TM_sf"/>
</dbReference>
<comment type="similarity">
    <text evidence="8">Belongs to the ABC transporter superfamily. ABCB family. Heavy Metal importer (TC 3.A.1.210) subfamily.</text>
</comment>
<dbReference type="PANTHER" id="PTHR24221:SF503">
    <property type="entry name" value="MITOCHONDRIAL POTASSIUM CHANNEL ATP-BINDING SUBUNIT"/>
    <property type="match status" value="1"/>
</dbReference>
<protein>
    <submittedName>
        <fullName evidence="12">ABC transporter</fullName>
    </submittedName>
</protein>
<dbReference type="GO" id="GO:0016887">
    <property type="term" value="F:ATP hydrolysis activity"/>
    <property type="evidence" value="ECO:0007669"/>
    <property type="project" value="InterPro"/>
</dbReference>
<dbReference type="EMBL" id="BPLF01000002">
    <property type="protein sequence ID" value="GIX63419.1"/>
    <property type="molecule type" value="Genomic_DNA"/>
</dbReference>
<evidence type="ECO:0000256" key="7">
    <source>
        <dbReference type="ARBA" id="ARBA00023136"/>
    </source>
</evidence>
<feature type="domain" description="ABC transmembrane type-1" evidence="11">
    <location>
        <begin position="62"/>
        <end position="343"/>
    </location>
</feature>
<dbReference type="GO" id="GO:0005524">
    <property type="term" value="F:ATP binding"/>
    <property type="evidence" value="ECO:0007669"/>
    <property type="project" value="UniProtKB-KW"/>
</dbReference>